<feature type="non-terminal residue" evidence="5">
    <location>
        <position position="184"/>
    </location>
</feature>
<dbReference type="Proteomes" id="UP000242450">
    <property type="component" value="Chromosome X"/>
</dbReference>
<dbReference type="PANTHER" id="PTHR48026">
    <property type="entry name" value="HOMOLOGOUS TO DROSOPHILA SQD (SQUID) PROTEIN"/>
    <property type="match status" value="1"/>
</dbReference>
<evidence type="ECO:0000313" key="5">
    <source>
        <dbReference type="EMBL" id="OWJ99332.1"/>
    </source>
</evidence>
<feature type="compositionally biased region" description="Polar residues" evidence="3">
    <location>
        <begin position="96"/>
        <end position="108"/>
    </location>
</feature>
<accession>A0A212C016</accession>
<feature type="region of interest" description="Disordered" evidence="3">
    <location>
        <begin position="84"/>
        <end position="110"/>
    </location>
</feature>
<keyword evidence="2" id="KW-0694">RNA-binding</keyword>
<sequence length="184" mass="19950">MTEATAKRTPSVTFDDHDSIDKIVIQKYHTVNVYNCKIRETISKQEMVSASSSQRGNVSGSGGFSGSRGGGGYGGSGDGYKGFGNDRSNFGGGRSYNDSGNYSNQSSKFGPMKEETLEAEVLAPMVVEANNLQTMKPRKQSLAGNESQRSDQEATSYNRFVNSVKHSGGRALLIRRRHVLDNAH</sequence>
<dbReference type="OrthoDB" id="10583407at2759"/>
<evidence type="ECO:0000313" key="6">
    <source>
        <dbReference type="Proteomes" id="UP000242450"/>
    </source>
</evidence>
<feature type="region of interest" description="Disordered" evidence="3">
    <location>
        <begin position="132"/>
        <end position="157"/>
    </location>
</feature>
<comment type="caution">
    <text evidence="5">The sequence shown here is derived from an EMBL/GenBank/DDBJ whole genome shotgun (WGS) entry which is preliminary data.</text>
</comment>
<dbReference type="GO" id="GO:0071013">
    <property type="term" value="C:catalytic step 2 spliceosome"/>
    <property type="evidence" value="ECO:0007669"/>
    <property type="project" value="TreeGrafter"/>
</dbReference>
<dbReference type="GO" id="GO:0000398">
    <property type="term" value="P:mRNA splicing, via spliceosome"/>
    <property type="evidence" value="ECO:0007669"/>
    <property type="project" value="TreeGrafter"/>
</dbReference>
<evidence type="ECO:0000256" key="3">
    <source>
        <dbReference type="SAM" id="MobiDB-lite"/>
    </source>
</evidence>
<dbReference type="GO" id="GO:0003730">
    <property type="term" value="F:mRNA 3'-UTR binding"/>
    <property type="evidence" value="ECO:0007669"/>
    <property type="project" value="TreeGrafter"/>
</dbReference>
<dbReference type="AlphaFoldDB" id="A0A212C016"/>
<evidence type="ECO:0000259" key="4">
    <source>
        <dbReference type="Pfam" id="PF11627"/>
    </source>
</evidence>
<feature type="region of interest" description="Disordered" evidence="3">
    <location>
        <begin position="49"/>
        <end position="72"/>
    </location>
</feature>
<dbReference type="InterPro" id="IPR021662">
    <property type="entry name" value="HnRNPA1/A2_C"/>
</dbReference>
<keyword evidence="6" id="KW-1185">Reference proteome</keyword>
<feature type="compositionally biased region" description="Gly residues" evidence="3">
    <location>
        <begin position="59"/>
        <end position="72"/>
    </location>
</feature>
<organism evidence="5 6">
    <name type="scientific">Cervus elaphus hippelaphus</name>
    <name type="common">European red deer</name>
    <dbReference type="NCBI Taxonomy" id="46360"/>
    <lineage>
        <taxon>Eukaryota</taxon>
        <taxon>Metazoa</taxon>
        <taxon>Chordata</taxon>
        <taxon>Craniata</taxon>
        <taxon>Vertebrata</taxon>
        <taxon>Euteleostomi</taxon>
        <taxon>Mammalia</taxon>
        <taxon>Eutheria</taxon>
        <taxon>Laurasiatheria</taxon>
        <taxon>Artiodactyla</taxon>
        <taxon>Ruminantia</taxon>
        <taxon>Pecora</taxon>
        <taxon>Cervidae</taxon>
        <taxon>Cervinae</taxon>
        <taxon>Cervus</taxon>
    </lineage>
</organism>
<proteinExistence type="predicted"/>
<feature type="domain" description="Heterogeneous nuclear ribonucleoprotein A1/A2 C-terminal" evidence="4">
    <location>
        <begin position="91"/>
        <end position="113"/>
    </location>
</feature>
<feature type="compositionally biased region" description="Polar residues" evidence="3">
    <location>
        <begin position="142"/>
        <end position="157"/>
    </location>
</feature>
<evidence type="ECO:0000256" key="2">
    <source>
        <dbReference type="ARBA" id="ARBA00022884"/>
    </source>
</evidence>
<name>A0A212C016_CEREH</name>
<dbReference type="EMBL" id="MKHE01000034">
    <property type="protein sequence ID" value="OWJ99332.1"/>
    <property type="molecule type" value="Genomic_DNA"/>
</dbReference>
<keyword evidence="1" id="KW-0677">Repeat</keyword>
<gene>
    <name evidence="5" type="ORF">Celaphus_00010088</name>
</gene>
<reference evidence="5 6" key="1">
    <citation type="journal article" date="2018" name="Mol. Genet. Genomics">
        <title>The red deer Cervus elaphus genome CerEla1.0: sequencing, annotating, genes, and chromosomes.</title>
        <authorList>
            <person name="Bana N.A."/>
            <person name="Nyiri A."/>
            <person name="Nagy J."/>
            <person name="Frank K."/>
            <person name="Nagy T."/>
            <person name="Steger V."/>
            <person name="Schiller M."/>
            <person name="Lakatos P."/>
            <person name="Sugar L."/>
            <person name="Horn P."/>
            <person name="Barta E."/>
            <person name="Orosz L."/>
        </authorList>
    </citation>
    <scope>NUCLEOTIDE SEQUENCE [LARGE SCALE GENOMIC DNA]</scope>
    <source>
        <strain evidence="5">Hungarian</strain>
    </source>
</reference>
<dbReference type="Pfam" id="PF11627">
    <property type="entry name" value="HnRNPA1_LC"/>
    <property type="match status" value="1"/>
</dbReference>
<dbReference type="PANTHER" id="PTHR48026:SF2">
    <property type="entry name" value="HETEROGENEOUS NUCLEAR RIBONUCLEOPROTEIN A1-RELATED"/>
    <property type="match status" value="1"/>
</dbReference>
<evidence type="ECO:0000256" key="1">
    <source>
        <dbReference type="ARBA" id="ARBA00022737"/>
    </source>
</evidence>
<protein>
    <recommendedName>
        <fullName evidence="4">Heterogeneous nuclear ribonucleoprotein A1/A2 C-terminal domain-containing protein</fullName>
    </recommendedName>
</protein>